<feature type="domain" description="Tyrosine-protein kinase catalytic" evidence="14">
    <location>
        <begin position="503"/>
        <end position="752"/>
    </location>
</feature>
<keyword evidence="17" id="KW-1185">Reference proteome</keyword>
<evidence type="ECO:0000256" key="8">
    <source>
        <dbReference type="ARBA" id="ARBA00022999"/>
    </source>
</evidence>
<dbReference type="GO" id="GO:0007424">
    <property type="term" value="P:open tracheal system development"/>
    <property type="evidence" value="ECO:0007669"/>
    <property type="project" value="UniProtKB-ARBA"/>
</dbReference>
<comment type="catalytic activity">
    <reaction evidence="10 12">
        <text>L-tyrosyl-[protein] + ATP = O-phospho-L-tyrosyl-[protein] + ADP + H(+)</text>
        <dbReference type="Rhea" id="RHEA:10596"/>
        <dbReference type="Rhea" id="RHEA-COMP:10136"/>
        <dbReference type="Rhea" id="RHEA-COMP:20101"/>
        <dbReference type="ChEBI" id="CHEBI:15378"/>
        <dbReference type="ChEBI" id="CHEBI:30616"/>
        <dbReference type="ChEBI" id="CHEBI:46858"/>
        <dbReference type="ChEBI" id="CHEBI:61978"/>
        <dbReference type="ChEBI" id="CHEBI:456216"/>
        <dbReference type="EC" id="2.7.10.2"/>
    </reaction>
</comment>
<dbReference type="EC" id="2.7.10.2" evidence="12"/>
<comment type="similarity">
    <text evidence="12">Belongs to the protein kinase superfamily. Tyr protein kinase family.</text>
</comment>
<dbReference type="EMBL" id="OU896707">
    <property type="protein sequence ID" value="CAH1116520.1"/>
    <property type="molecule type" value="Genomic_DNA"/>
</dbReference>
<dbReference type="GO" id="GO:0004715">
    <property type="term" value="F:non-membrane spanning protein tyrosine kinase activity"/>
    <property type="evidence" value="ECO:0007669"/>
    <property type="project" value="UniProtKB-EC"/>
</dbReference>
<keyword evidence="5 11" id="KW-0547">Nucleotide-binding</keyword>
<keyword evidence="4" id="KW-0449">Lipoprotein</keyword>
<dbReference type="GO" id="GO:0005524">
    <property type="term" value="F:ATP binding"/>
    <property type="evidence" value="ECO:0007669"/>
    <property type="project" value="UniProtKB-UniRule"/>
</dbReference>
<keyword evidence="8" id="KW-0727">SH2 domain</keyword>
<dbReference type="GO" id="GO:0030036">
    <property type="term" value="P:actin cytoskeleton organization"/>
    <property type="evidence" value="ECO:0007669"/>
    <property type="project" value="UniProtKB-ARBA"/>
</dbReference>
<evidence type="ECO:0000256" key="3">
    <source>
        <dbReference type="ARBA" id="ARBA00022679"/>
    </source>
</evidence>
<evidence type="ECO:0000256" key="2">
    <source>
        <dbReference type="ARBA" id="ARBA00022553"/>
    </source>
</evidence>
<evidence type="ECO:0000256" key="7">
    <source>
        <dbReference type="ARBA" id="ARBA00022840"/>
    </source>
</evidence>
<organism evidence="16 17">
    <name type="scientific">Phaedon cochleariae</name>
    <name type="common">Mustard beetle</name>
    <dbReference type="NCBI Taxonomy" id="80249"/>
    <lineage>
        <taxon>Eukaryota</taxon>
        <taxon>Metazoa</taxon>
        <taxon>Ecdysozoa</taxon>
        <taxon>Arthropoda</taxon>
        <taxon>Hexapoda</taxon>
        <taxon>Insecta</taxon>
        <taxon>Pterygota</taxon>
        <taxon>Neoptera</taxon>
        <taxon>Endopterygota</taxon>
        <taxon>Coleoptera</taxon>
        <taxon>Polyphaga</taxon>
        <taxon>Cucujiformia</taxon>
        <taxon>Chrysomeloidea</taxon>
        <taxon>Chrysomelidae</taxon>
        <taxon>Chrysomelinae</taxon>
        <taxon>Chrysomelini</taxon>
        <taxon>Phaedon</taxon>
    </lineage>
</organism>
<dbReference type="Gene3D" id="3.30.505.10">
    <property type="entry name" value="SH2 domain"/>
    <property type="match status" value="1"/>
</dbReference>
<evidence type="ECO:0000256" key="6">
    <source>
        <dbReference type="ARBA" id="ARBA00022777"/>
    </source>
</evidence>
<dbReference type="PRINTS" id="PR00109">
    <property type="entry name" value="TYRKINASE"/>
</dbReference>
<keyword evidence="7 11" id="KW-0067">ATP-binding</keyword>
<dbReference type="PRINTS" id="PR00401">
    <property type="entry name" value="SH2DOMAIN"/>
</dbReference>
<evidence type="ECO:0000259" key="14">
    <source>
        <dbReference type="SMART" id="SM00219"/>
    </source>
</evidence>
<feature type="binding site" evidence="11">
    <location>
        <position position="531"/>
    </location>
    <ligand>
        <name>ATP</name>
        <dbReference type="ChEBI" id="CHEBI:30616"/>
    </ligand>
</feature>
<sequence length="769" mass="88466">MVNLSGGVVWCYKDNKWTPLQLSSIRLHGVLTQAHWAAISEFLRRVANKDLILQENGFTELTDQHKELMLQNVDAKNLNLDSENVIKLTDNGITERKVSLGQIPEDKIVEQPRRPSMPELRSIDRDNLFINNLLKSQTDKKTDRLSKDSDELVLRLLKKYCKYSKDALDDEIVSAIEKIPDEEPGPNSRKSSRSEFEPKSTMLDLESKPRRRKMGYVPTEDKIYENLNDFPLDCMEEDRNEHVIRWLKQQNNQTSFDNGHSSLEIAISSPTDSRKSSLVERKSSSSGFESRKSSITTPSTPESRKSSWCDSTLNSRKSSVGSNSSCSECEEGDAQSHWQKFLKKHLSSKNSERRLRKQWQAWSRNRRKLSSSSDTQVGELTSQQWYFRKIKRIEAEKKLLLPENEHGAFLIRDSESRHNDYSLSVRDGDTVKHYRIRQLDEGGFFIARRTTFRTLQELVQHYSNDADGLCVNLCKPCVQVEKPQPEGLSHRTRDQWEIERTSLKFIRKLGHGQFGEVWEGMWNNTTPVAIKTLKPGTMDPKDFLAEAQIMKKLRHQKLIQLYAVCTVEEPIYIITELMRNGSLLEFLQGKGKGLKLTQLIDMAAQIAAGMAYLESQNYIHRDLAARNVLVADGNVVKIADFGLARLIKEDEYEARVGARFPIKWTAPEAANYSKFSIKSDVWSFGILLTELVTYGRIPYPGMTNAEVLHQVEHGYRMPAPPSCPPALYDIMLECWNRDPMRRPTFETLQWKLEDFFTMEGSEYKEASAY</sequence>
<dbReference type="FunFam" id="1.10.510.10:FF:000553">
    <property type="entry name" value="Tyrosine-protein kinase"/>
    <property type="match status" value="1"/>
</dbReference>
<dbReference type="PROSITE" id="PS00109">
    <property type="entry name" value="PROTEIN_KINASE_TYR"/>
    <property type="match status" value="1"/>
</dbReference>
<accession>A0A9P0D7X5</accession>
<keyword evidence="1" id="KW-0728">SH3 domain</keyword>
<dbReference type="GO" id="GO:0007435">
    <property type="term" value="P:salivary gland morphogenesis"/>
    <property type="evidence" value="ECO:0007669"/>
    <property type="project" value="UniProtKB-ARBA"/>
</dbReference>
<dbReference type="AlphaFoldDB" id="A0A9P0D7X5"/>
<dbReference type="SUPFAM" id="SSF56112">
    <property type="entry name" value="Protein kinase-like (PK-like)"/>
    <property type="match status" value="1"/>
</dbReference>
<evidence type="ECO:0000256" key="12">
    <source>
        <dbReference type="RuleBase" id="RU362096"/>
    </source>
</evidence>
<evidence type="ECO:0000256" key="11">
    <source>
        <dbReference type="PROSITE-ProRule" id="PRU10141"/>
    </source>
</evidence>
<name>A0A9P0D7X5_PHACE</name>
<evidence type="ECO:0000313" key="16">
    <source>
        <dbReference type="EMBL" id="CAH1116520.1"/>
    </source>
</evidence>
<dbReference type="InterPro" id="IPR036860">
    <property type="entry name" value="SH2_dom_sf"/>
</dbReference>
<gene>
    <name evidence="16" type="ORF">PHAECO_LOCUS131</name>
</gene>
<dbReference type="InterPro" id="IPR017441">
    <property type="entry name" value="Protein_kinase_ATP_BS"/>
</dbReference>
<dbReference type="Pfam" id="PF07714">
    <property type="entry name" value="PK_Tyr_Ser-Thr"/>
    <property type="match status" value="1"/>
</dbReference>
<feature type="compositionally biased region" description="Low complexity" evidence="13">
    <location>
        <begin position="315"/>
        <end position="326"/>
    </location>
</feature>
<evidence type="ECO:0000256" key="5">
    <source>
        <dbReference type="ARBA" id="ARBA00022741"/>
    </source>
</evidence>
<dbReference type="FunFam" id="3.30.505.10:FF:000044">
    <property type="entry name" value="Tyrosine-protein kinase"/>
    <property type="match status" value="1"/>
</dbReference>
<keyword evidence="4" id="KW-0519">Myristate</keyword>
<dbReference type="Gene3D" id="3.30.200.20">
    <property type="entry name" value="Phosphorylase Kinase, domain 1"/>
    <property type="match status" value="1"/>
</dbReference>
<dbReference type="InterPro" id="IPR020635">
    <property type="entry name" value="Tyr_kinase_cat_dom"/>
</dbReference>
<dbReference type="InterPro" id="IPR011009">
    <property type="entry name" value="Kinase-like_dom_sf"/>
</dbReference>
<dbReference type="PANTHER" id="PTHR24418">
    <property type="entry name" value="TYROSINE-PROTEIN KINASE"/>
    <property type="match status" value="1"/>
</dbReference>
<evidence type="ECO:0000256" key="10">
    <source>
        <dbReference type="ARBA" id="ARBA00051245"/>
    </source>
</evidence>
<dbReference type="InterPro" id="IPR000980">
    <property type="entry name" value="SH2"/>
</dbReference>
<reference evidence="16" key="2">
    <citation type="submission" date="2022-10" db="EMBL/GenBank/DDBJ databases">
        <authorList>
            <consortium name="ENA_rothamsted_submissions"/>
            <consortium name="culmorum"/>
            <person name="King R."/>
        </authorList>
    </citation>
    <scope>NUCLEOTIDE SEQUENCE</scope>
</reference>
<dbReference type="Gene3D" id="1.10.510.10">
    <property type="entry name" value="Transferase(Phosphotransferase) domain 1"/>
    <property type="match status" value="1"/>
</dbReference>
<dbReference type="SMART" id="SM00219">
    <property type="entry name" value="TyrKc"/>
    <property type="match status" value="1"/>
</dbReference>
<keyword evidence="2" id="KW-0597">Phosphoprotein</keyword>
<evidence type="ECO:0000256" key="1">
    <source>
        <dbReference type="ARBA" id="ARBA00022443"/>
    </source>
</evidence>
<reference evidence="16" key="1">
    <citation type="submission" date="2022-01" db="EMBL/GenBank/DDBJ databases">
        <authorList>
            <person name="King R."/>
        </authorList>
    </citation>
    <scope>NUCLEOTIDE SEQUENCE</scope>
</reference>
<evidence type="ECO:0000256" key="4">
    <source>
        <dbReference type="ARBA" id="ARBA00022707"/>
    </source>
</evidence>
<feature type="region of interest" description="Disordered" evidence="13">
    <location>
        <begin position="178"/>
        <end position="217"/>
    </location>
</feature>
<dbReference type="InterPro" id="IPR001245">
    <property type="entry name" value="Ser-Thr/Tyr_kinase_cat_dom"/>
</dbReference>
<dbReference type="SMART" id="SM00252">
    <property type="entry name" value="SH2"/>
    <property type="match status" value="1"/>
</dbReference>
<feature type="compositionally biased region" description="Basic and acidic residues" evidence="13">
    <location>
        <begin position="272"/>
        <end position="283"/>
    </location>
</feature>
<dbReference type="Pfam" id="PF00017">
    <property type="entry name" value="SH2"/>
    <property type="match status" value="1"/>
</dbReference>
<evidence type="ECO:0000259" key="15">
    <source>
        <dbReference type="SMART" id="SM00252"/>
    </source>
</evidence>
<dbReference type="Proteomes" id="UP001153737">
    <property type="component" value="Chromosome 1"/>
</dbReference>
<evidence type="ECO:0000256" key="13">
    <source>
        <dbReference type="SAM" id="MobiDB-lite"/>
    </source>
</evidence>
<dbReference type="FunFam" id="3.30.200.20:FF:000053">
    <property type="entry name" value="Tyrosine-protein kinase"/>
    <property type="match status" value="1"/>
</dbReference>
<evidence type="ECO:0000313" key="17">
    <source>
        <dbReference type="Proteomes" id="UP001153737"/>
    </source>
</evidence>
<dbReference type="CDD" id="cd05068">
    <property type="entry name" value="PTKc_Frk_like"/>
    <property type="match status" value="1"/>
</dbReference>
<keyword evidence="6 12" id="KW-0418">Kinase</keyword>
<keyword evidence="3 12" id="KW-0808">Transferase</keyword>
<feature type="domain" description="SH2" evidence="15">
    <location>
        <begin position="383"/>
        <end position="468"/>
    </location>
</feature>
<proteinExistence type="inferred from homology"/>
<dbReference type="SUPFAM" id="SSF55550">
    <property type="entry name" value="SH2 domain"/>
    <property type="match status" value="1"/>
</dbReference>
<feature type="region of interest" description="Disordered" evidence="13">
    <location>
        <begin position="267"/>
        <end position="326"/>
    </location>
</feature>
<dbReference type="InterPro" id="IPR008266">
    <property type="entry name" value="Tyr_kinase_AS"/>
</dbReference>
<keyword evidence="9 12" id="KW-0829">Tyrosine-protein kinase</keyword>
<dbReference type="InterPro" id="IPR050198">
    <property type="entry name" value="Non-receptor_tyrosine_kinases"/>
</dbReference>
<dbReference type="GO" id="GO:0002009">
    <property type="term" value="P:morphogenesis of an epithelium"/>
    <property type="evidence" value="ECO:0007669"/>
    <property type="project" value="UniProtKB-ARBA"/>
</dbReference>
<evidence type="ECO:0000256" key="9">
    <source>
        <dbReference type="ARBA" id="ARBA00023137"/>
    </source>
</evidence>
<dbReference type="PROSITE" id="PS00107">
    <property type="entry name" value="PROTEIN_KINASE_ATP"/>
    <property type="match status" value="1"/>
</dbReference>
<protein>
    <recommendedName>
        <fullName evidence="12">Tyrosine-protein kinase</fullName>
        <ecNumber evidence="12">2.7.10.2</ecNumber>
    </recommendedName>
</protein>